<dbReference type="Proteomes" id="UP000565715">
    <property type="component" value="Unassembled WGS sequence"/>
</dbReference>
<dbReference type="GO" id="GO:0016491">
    <property type="term" value="F:oxidoreductase activity"/>
    <property type="evidence" value="ECO:0007669"/>
    <property type="project" value="InterPro"/>
</dbReference>
<comment type="caution">
    <text evidence="3">The sequence shown here is derived from an EMBL/GenBank/DDBJ whole genome shotgun (WGS) entry which is preliminary data.</text>
</comment>
<dbReference type="EMBL" id="JAAXOO010000002">
    <property type="protein sequence ID" value="NKY33246.1"/>
    <property type="molecule type" value="Genomic_DNA"/>
</dbReference>
<dbReference type="Pfam" id="PF04075">
    <property type="entry name" value="F420H2_quin_red"/>
    <property type="match status" value="1"/>
</dbReference>
<dbReference type="NCBIfam" id="TIGR00026">
    <property type="entry name" value="hi_GC_TIGR00026"/>
    <property type="match status" value="1"/>
</dbReference>
<dbReference type="AlphaFoldDB" id="A0A846XEV3"/>
<name>A0A846XEV3_9NOCA</name>
<sequence>MSEPVYRPPDLGLVGATHVARYEETGGEVGYVWNGAHILLLTTTGRKTGRPRTSALIYGRDGADYLVVASAGGAMKHPAWYLNLDANPGAEIQIKAERVRVTARTATPAERPRLWALATEYWPNYDVYQTRTSRVIPLVVLSPS</sequence>
<dbReference type="Gene3D" id="2.30.110.10">
    <property type="entry name" value="Electron Transport, Fmn-binding Protein, Chain A"/>
    <property type="match status" value="1"/>
</dbReference>
<evidence type="ECO:0000313" key="3">
    <source>
        <dbReference type="EMBL" id="NKY33246.1"/>
    </source>
</evidence>
<dbReference type="PANTHER" id="PTHR39428:SF1">
    <property type="entry name" value="F420H(2)-DEPENDENT QUINONE REDUCTASE RV1261C"/>
    <property type="match status" value="1"/>
</dbReference>
<dbReference type="PANTHER" id="PTHR39428">
    <property type="entry name" value="F420H(2)-DEPENDENT QUINONE REDUCTASE RV1261C"/>
    <property type="match status" value="1"/>
</dbReference>
<dbReference type="GO" id="GO:0070967">
    <property type="term" value="F:coenzyme F420 binding"/>
    <property type="evidence" value="ECO:0007669"/>
    <property type="project" value="TreeGrafter"/>
</dbReference>
<protein>
    <submittedName>
        <fullName evidence="3">Nitroreductase family deazaflavin-dependent oxidoreductase</fullName>
    </submittedName>
</protein>
<dbReference type="InterPro" id="IPR012349">
    <property type="entry name" value="Split_barrel_FMN-bd"/>
</dbReference>
<dbReference type="RefSeq" id="WP_068040206.1">
    <property type="nucleotide sequence ID" value="NZ_JAAXOO010000002.1"/>
</dbReference>
<accession>A0A846XEV3</accession>
<evidence type="ECO:0000313" key="4">
    <source>
        <dbReference type="Proteomes" id="UP000565715"/>
    </source>
</evidence>
<keyword evidence="4" id="KW-1185">Reference proteome</keyword>
<proteinExistence type="inferred from homology"/>
<organism evidence="3 4">
    <name type="scientific">Nocardia speluncae</name>
    <dbReference type="NCBI Taxonomy" id="419477"/>
    <lineage>
        <taxon>Bacteria</taxon>
        <taxon>Bacillati</taxon>
        <taxon>Actinomycetota</taxon>
        <taxon>Actinomycetes</taxon>
        <taxon>Mycobacteriales</taxon>
        <taxon>Nocardiaceae</taxon>
        <taxon>Nocardia</taxon>
    </lineage>
</organism>
<reference evidence="3 4" key="1">
    <citation type="submission" date="2020-04" db="EMBL/GenBank/DDBJ databases">
        <title>MicrobeNet Type strains.</title>
        <authorList>
            <person name="Nicholson A.C."/>
        </authorList>
    </citation>
    <scope>NUCLEOTIDE SEQUENCE [LARGE SCALE GENOMIC DNA]</scope>
    <source>
        <strain evidence="3 4">DSM 45078</strain>
    </source>
</reference>
<evidence type="ECO:0000256" key="1">
    <source>
        <dbReference type="ARBA" id="ARBA00008710"/>
    </source>
</evidence>
<gene>
    <name evidence="3" type="ORF">HGA13_09215</name>
</gene>
<dbReference type="InterPro" id="IPR004378">
    <property type="entry name" value="F420H2_quin_Rdtase"/>
</dbReference>
<evidence type="ECO:0000256" key="2">
    <source>
        <dbReference type="ARBA" id="ARBA00049106"/>
    </source>
</evidence>
<dbReference type="SUPFAM" id="SSF50475">
    <property type="entry name" value="FMN-binding split barrel"/>
    <property type="match status" value="1"/>
</dbReference>
<dbReference type="GO" id="GO:0005886">
    <property type="term" value="C:plasma membrane"/>
    <property type="evidence" value="ECO:0007669"/>
    <property type="project" value="TreeGrafter"/>
</dbReference>
<comment type="similarity">
    <text evidence="1">Belongs to the F420H(2)-dependent quinone reductase family.</text>
</comment>
<comment type="catalytic activity">
    <reaction evidence="2">
        <text>oxidized coenzyme F420-(gamma-L-Glu)(n) + a quinol + H(+) = reduced coenzyme F420-(gamma-L-Glu)(n) + a quinone</text>
        <dbReference type="Rhea" id="RHEA:39663"/>
        <dbReference type="Rhea" id="RHEA-COMP:12939"/>
        <dbReference type="Rhea" id="RHEA-COMP:14378"/>
        <dbReference type="ChEBI" id="CHEBI:15378"/>
        <dbReference type="ChEBI" id="CHEBI:24646"/>
        <dbReference type="ChEBI" id="CHEBI:132124"/>
        <dbReference type="ChEBI" id="CHEBI:133980"/>
        <dbReference type="ChEBI" id="CHEBI:139511"/>
    </reaction>
</comment>